<evidence type="ECO:0000256" key="3">
    <source>
        <dbReference type="ARBA" id="ARBA00022729"/>
    </source>
</evidence>
<dbReference type="PANTHER" id="PTHR30632:SF0">
    <property type="entry name" value="SULFATE-BINDING PROTEIN"/>
    <property type="match status" value="1"/>
</dbReference>
<sequence>MKKPLALAATVLLTLPLAGCGDDGAGDSGGGDGTTLTVFAAASLTAPFEELERTFEADHPGVDVKLSFGGSSDLVAQITEGAEADVFASADTRNMDTLVDAGLAAGDPAELATNTLAIAVPPGNPGGVKGLADLADKDLNVVICAPEVPCGNAAVEVAKAAGVTLAPDSEEQSVTDVLGKIESGEGDAGLVYVTDVTAAGDEVEGIEFPESADVVNHYPVVAVKDSAHADLAQQWVDLVLGDGQAVLGAAGFGPPSP</sequence>
<dbReference type="EMBL" id="CP022295">
    <property type="protein sequence ID" value="QSR27864.1"/>
    <property type="molecule type" value="Genomic_DNA"/>
</dbReference>
<name>A0ABX7PPX0_9ACTN</name>
<evidence type="ECO:0000256" key="1">
    <source>
        <dbReference type="ARBA" id="ARBA00009175"/>
    </source>
</evidence>
<evidence type="ECO:0000256" key="4">
    <source>
        <dbReference type="SAM" id="SignalP"/>
    </source>
</evidence>
<accession>A0ABX7PPX0</accession>
<dbReference type="PANTHER" id="PTHR30632">
    <property type="entry name" value="MOLYBDATE-BINDING PERIPLASMIC PROTEIN"/>
    <property type="match status" value="1"/>
</dbReference>
<dbReference type="Gene3D" id="3.40.190.10">
    <property type="entry name" value="Periplasmic binding protein-like II"/>
    <property type="match status" value="2"/>
</dbReference>
<dbReference type="NCBIfam" id="TIGR01256">
    <property type="entry name" value="modA"/>
    <property type="match status" value="1"/>
</dbReference>
<evidence type="ECO:0000256" key="2">
    <source>
        <dbReference type="ARBA" id="ARBA00022723"/>
    </source>
</evidence>
<keyword evidence="3 4" id="KW-0732">Signal</keyword>
<evidence type="ECO:0000313" key="5">
    <source>
        <dbReference type="EMBL" id="QSR27864.1"/>
    </source>
</evidence>
<dbReference type="SUPFAM" id="SSF53850">
    <property type="entry name" value="Periplasmic binding protein-like II"/>
    <property type="match status" value="1"/>
</dbReference>
<organism evidence="5 6">
    <name type="scientific">Nocardioides aromaticivorans</name>
    <dbReference type="NCBI Taxonomy" id="200618"/>
    <lineage>
        <taxon>Bacteria</taxon>
        <taxon>Bacillati</taxon>
        <taxon>Actinomycetota</taxon>
        <taxon>Actinomycetes</taxon>
        <taxon>Propionibacteriales</taxon>
        <taxon>Nocardioidaceae</taxon>
        <taxon>Nocardioides</taxon>
    </lineage>
</organism>
<dbReference type="RefSeq" id="WP_207006676.1">
    <property type="nucleotide sequence ID" value="NZ_CP022295.1"/>
</dbReference>
<gene>
    <name evidence="5" type="primary">modA</name>
    <name evidence="5" type="ORF">CFH99_19755</name>
</gene>
<dbReference type="PIRSF" id="PIRSF004846">
    <property type="entry name" value="ModA"/>
    <property type="match status" value="1"/>
</dbReference>
<keyword evidence="6" id="KW-1185">Reference proteome</keyword>
<dbReference type="Proteomes" id="UP000662818">
    <property type="component" value="Chromosome"/>
</dbReference>
<evidence type="ECO:0000313" key="6">
    <source>
        <dbReference type="Proteomes" id="UP000662818"/>
    </source>
</evidence>
<dbReference type="InterPro" id="IPR050682">
    <property type="entry name" value="ModA/WtpA"/>
</dbReference>
<comment type="similarity">
    <text evidence="1">Belongs to the bacterial solute-binding protein ModA family.</text>
</comment>
<dbReference type="InterPro" id="IPR005950">
    <property type="entry name" value="ModA"/>
</dbReference>
<dbReference type="Pfam" id="PF13531">
    <property type="entry name" value="SBP_bac_11"/>
    <property type="match status" value="1"/>
</dbReference>
<keyword evidence="2" id="KW-0479">Metal-binding</keyword>
<proteinExistence type="inferred from homology"/>
<reference evidence="5 6" key="1">
    <citation type="submission" date="2017-06" db="EMBL/GenBank/DDBJ databases">
        <title>Complete Genome Sequence of the Soil Carbazole-Degrading Bacterium Nocardioides aromaticivorans IC177.</title>
        <authorList>
            <person name="Vejarano F."/>
            <person name="Suzuki-Minakuchi C."/>
            <person name="Ohtsubo Y."/>
            <person name="Tsuda M."/>
            <person name="Okada K."/>
            <person name="Nojiri H."/>
        </authorList>
    </citation>
    <scope>NUCLEOTIDE SEQUENCE [LARGE SCALE GENOMIC DNA]</scope>
    <source>
        <strain evidence="5 6">IC177</strain>
    </source>
</reference>
<protein>
    <submittedName>
        <fullName evidence="5">Molybdate ABC transporter substrate-binding protein</fullName>
    </submittedName>
</protein>
<feature type="chain" id="PRO_5047152433" evidence="4">
    <location>
        <begin position="21"/>
        <end position="257"/>
    </location>
</feature>
<dbReference type="CDD" id="cd13538">
    <property type="entry name" value="PBP2_ModA_like_1"/>
    <property type="match status" value="1"/>
</dbReference>
<feature type="signal peptide" evidence="4">
    <location>
        <begin position="1"/>
        <end position="20"/>
    </location>
</feature>